<dbReference type="GO" id="GO:0016020">
    <property type="term" value="C:membrane"/>
    <property type="evidence" value="ECO:0007669"/>
    <property type="project" value="UniProtKB-SubCell"/>
</dbReference>
<dbReference type="RefSeq" id="XP_024506617.1">
    <property type="nucleotide sequence ID" value="XM_024653108.1"/>
</dbReference>
<accession>A0A090LCB9</accession>
<dbReference type="EMBL" id="LN609529">
    <property type="protein sequence ID" value="CEF67417.1"/>
    <property type="molecule type" value="Genomic_DNA"/>
</dbReference>
<proteinExistence type="inferred from homology"/>
<comment type="similarity">
    <text evidence="2">Belongs to the peptidase S54 family.</text>
</comment>
<evidence type="ECO:0000313" key="10">
    <source>
        <dbReference type="WBParaSite" id="SRAE_2000208100.1"/>
    </source>
</evidence>
<dbReference type="OrthoDB" id="418595at2759"/>
<feature type="transmembrane region" description="Helical" evidence="6">
    <location>
        <begin position="97"/>
        <end position="120"/>
    </location>
</feature>
<keyword evidence="5 6" id="KW-0472">Membrane</keyword>
<dbReference type="WBParaSite" id="SRAE_2000208100.1">
    <property type="protein sequence ID" value="SRAE_2000208100.1"/>
    <property type="gene ID" value="WBGene00262288"/>
</dbReference>
<feature type="transmembrane region" description="Helical" evidence="6">
    <location>
        <begin position="261"/>
        <end position="279"/>
    </location>
</feature>
<dbReference type="Pfam" id="PF01694">
    <property type="entry name" value="Rhomboid"/>
    <property type="match status" value="1"/>
</dbReference>
<dbReference type="GeneID" id="36379782"/>
<keyword evidence="9" id="KW-1185">Reference proteome</keyword>
<evidence type="ECO:0000313" key="11">
    <source>
        <dbReference type="WormBase" id="SRAE_2000208100"/>
    </source>
</evidence>
<evidence type="ECO:0000256" key="2">
    <source>
        <dbReference type="ARBA" id="ARBA00009045"/>
    </source>
</evidence>
<dbReference type="PANTHER" id="PTHR45840">
    <property type="entry name" value="RHOMBOID-RELATED PROTEIN"/>
    <property type="match status" value="1"/>
</dbReference>
<dbReference type="Proteomes" id="UP000035682">
    <property type="component" value="Unplaced"/>
</dbReference>
<dbReference type="Gene3D" id="1.20.1540.10">
    <property type="entry name" value="Rhomboid-like"/>
    <property type="match status" value="1"/>
</dbReference>
<evidence type="ECO:0000256" key="5">
    <source>
        <dbReference type="ARBA" id="ARBA00023136"/>
    </source>
</evidence>
<sequence>MRILLENLNIEKKFFDDTFQETDSFIFHRTPQVNDEIIYIDDDEDNCPNSIYTKINDNFKETLNVPPLCNYYVFQDIFSFFEITKQKKKIKNCYSRLSFWQLPLFIISMSMTLIIFQFIYQGDLEGDKFLRLLPRPNNDIWRLFTYSLLHGDWNHVILNIIALILLGLPLELIHGKMRLSIICFFGVISGGLLHSAYDSNSCLLGCSSAVMSILACSNLNLFNWNEIKYKFVYLFYILIFDIWSTYIIIRSFNDSSGDISGLSHAGGLIAGLCMGTLLLKNLTHSKIMKIIGWILFIIFIPFFTFFLYKYLVV</sequence>
<dbReference type="InterPro" id="IPR022764">
    <property type="entry name" value="Peptidase_S54_rhomboid_dom"/>
</dbReference>
<dbReference type="PANTHER" id="PTHR45840:SF2">
    <property type="entry name" value="PROTEIN RHOMBOID-RELATED"/>
    <property type="match status" value="1"/>
</dbReference>
<evidence type="ECO:0000256" key="3">
    <source>
        <dbReference type="ARBA" id="ARBA00022692"/>
    </source>
</evidence>
<feature type="transmembrane region" description="Helical" evidence="6">
    <location>
        <begin position="179"/>
        <end position="197"/>
    </location>
</feature>
<dbReference type="GO" id="GO:0004252">
    <property type="term" value="F:serine-type endopeptidase activity"/>
    <property type="evidence" value="ECO:0007669"/>
    <property type="project" value="InterPro"/>
</dbReference>
<evidence type="ECO:0000256" key="6">
    <source>
        <dbReference type="SAM" id="Phobius"/>
    </source>
</evidence>
<dbReference type="CTD" id="36379782"/>
<dbReference type="AlphaFoldDB" id="A0A090LCB9"/>
<protein>
    <submittedName>
        <fullName evidence="8 10">Rhomboid-related protein 2</fullName>
    </submittedName>
</protein>
<reference evidence="10" key="2">
    <citation type="submission" date="2020-12" db="UniProtKB">
        <authorList>
            <consortium name="WormBaseParasite"/>
        </authorList>
    </citation>
    <scope>IDENTIFICATION</scope>
</reference>
<evidence type="ECO:0000256" key="1">
    <source>
        <dbReference type="ARBA" id="ARBA00004141"/>
    </source>
</evidence>
<feature type="domain" description="Peptidase S54 rhomboid" evidence="7">
    <location>
        <begin position="138"/>
        <end position="280"/>
    </location>
</feature>
<feature type="transmembrane region" description="Helical" evidence="6">
    <location>
        <begin position="291"/>
        <end position="311"/>
    </location>
</feature>
<evidence type="ECO:0000313" key="8">
    <source>
        <dbReference type="EMBL" id="CEF67417.1"/>
    </source>
</evidence>
<dbReference type="InterPro" id="IPR035952">
    <property type="entry name" value="Rhomboid-like_sf"/>
</dbReference>
<dbReference type="InterPro" id="IPR051739">
    <property type="entry name" value="Rhomboid_IM_Serine_Proteases"/>
</dbReference>
<dbReference type="SUPFAM" id="SSF144091">
    <property type="entry name" value="Rhomboid-like"/>
    <property type="match status" value="1"/>
</dbReference>
<feature type="transmembrane region" description="Helical" evidence="6">
    <location>
        <begin position="203"/>
        <end position="224"/>
    </location>
</feature>
<keyword evidence="3 6" id="KW-0812">Transmembrane</keyword>
<gene>
    <name evidence="8 10 11" type="ORF">SRAE_2000208100</name>
</gene>
<feature type="transmembrane region" description="Helical" evidence="6">
    <location>
        <begin position="231"/>
        <end position="249"/>
    </location>
</feature>
<reference evidence="8 9" key="1">
    <citation type="submission" date="2014-09" db="EMBL/GenBank/DDBJ databases">
        <authorList>
            <person name="Martin A.A."/>
        </authorList>
    </citation>
    <scope>NUCLEOTIDE SEQUENCE</scope>
    <source>
        <strain evidence="9">ED321</strain>
        <strain evidence="8">ED321 Heterogonic</strain>
    </source>
</reference>
<dbReference type="WormBase" id="SRAE_2000208100">
    <property type="protein sequence ID" value="SRP11609"/>
    <property type="gene ID" value="WBGene00262288"/>
</dbReference>
<organism evidence="8">
    <name type="scientific">Strongyloides ratti</name>
    <name type="common">Parasitic roundworm</name>
    <dbReference type="NCBI Taxonomy" id="34506"/>
    <lineage>
        <taxon>Eukaryota</taxon>
        <taxon>Metazoa</taxon>
        <taxon>Ecdysozoa</taxon>
        <taxon>Nematoda</taxon>
        <taxon>Chromadorea</taxon>
        <taxon>Rhabditida</taxon>
        <taxon>Tylenchina</taxon>
        <taxon>Panagrolaimomorpha</taxon>
        <taxon>Strongyloidoidea</taxon>
        <taxon>Strongyloididae</taxon>
        <taxon>Strongyloides</taxon>
    </lineage>
</organism>
<evidence type="ECO:0000313" key="9">
    <source>
        <dbReference type="Proteomes" id="UP000035682"/>
    </source>
</evidence>
<keyword evidence="4 6" id="KW-1133">Transmembrane helix</keyword>
<comment type="subcellular location">
    <subcellularLocation>
        <location evidence="1">Membrane</location>
        <topology evidence="1">Multi-pass membrane protein</topology>
    </subcellularLocation>
</comment>
<feature type="transmembrane region" description="Helical" evidence="6">
    <location>
        <begin position="153"/>
        <end position="172"/>
    </location>
</feature>
<name>A0A090LCB9_STRRB</name>
<evidence type="ECO:0000256" key="4">
    <source>
        <dbReference type="ARBA" id="ARBA00022989"/>
    </source>
</evidence>
<evidence type="ECO:0000259" key="7">
    <source>
        <dbReference type="Pfam" id="PF01694"/>
    </source>
</evidence>
<dbReference type="STRING" id="34506.A0A090LCB9"/>